<reference evidence="1 2" key="1">
    <citation type="submission" date="2016-10" db="EMBL/GenBank/DDBJ databases">
        <authorList>
            <person name="de Groot N.N."/>
        </authorList>
    </citation>
    <scope>NUCLEOTIDE SEQUENCE [LARGE SCALE GENOMIC DNA]</scope>
    <source>
        <strain evidence="1 2">CGMCC 1.10267</strain>
    </source>
</reference>
<organism evidence="1 2">
    <name type="scientific">Pelagibacterium luteolum</name>
    <dbReference type="NCBI Taxonomy" id="440168"/>
    <lineage>
        <taxon>Bacteria</taxon>
        <taxon>Pseudomonadati</taxon>
        <taxon>Pseudomonadota</taxon>
        <taxon>Alphaproteobacteria</taxon>
        <taxon>Hyphomicrobiales</taxon>
        <taxon>Devosiaceae</taxon>
        <taxon>Pelagibacterium</taxon>
    </lineage>
</organism>
<keyword evidence="2" id="KW-1185">Reference proteome</keyword>
<gene>
    <name evidence="1" type="ORF">SAMN04487974_11118</name>
</gene>
<accession>A0A1G7XV86</accession>
<proteinExistence type="predicted"/>
<sequence>MTIGVRSVPNNSWIENKAAELGLEIEWTARARGQDRVRPAPLAITALIEEITPLLDIVHAGHTVIENGFAEDKGHLSPAAQEAREAIQEIVEEAQWWTTEGIADAHDWLAYIDFAGVPVTANSTDAELRALVDPLTQRALDEDDVMIEGVYDALFSRREDLLDAEVA</sequence>
<dbReference type="EMBL" id="FNCS01000011">
    <property type="protein sequence ID" value="SDG88061.1"/>
    <property type="molecule type" value="Genomic_DNA"/>
</dbReference>
<name>A0A1G7XV86_9HYPH</name>
<dbReference type="AlphaFoldDB" id="A0A1G7XV86"/>
<dbReference type="Proteomes" id="UP000199495">
    <property type="component" value="Unassembled WGS sequence"/>
</dbReference>
<dbReference type="RefSeq" id="WP_090597544.1">
    <property type="nucleotide sequence ID" value="NZ_FNCS01000011.1"/>
</dbReference>
<dbReference type="OrthoDB" id="7159274at2"/>
<protein>
    <submittedName>
        <fullName evidence="1">Uncharacterized protein</fullName>
    </submittedName>
</protein>
<evidence type="ECO:0000313" key="1">
    <source>
        <dbReference type="EMBL" id="SDG88061.1"/>
    </source>
</evidence>
<evidence type="ECO:0000313" key="2">
    <source>
        <dbReference type="Proteomes" id="UP000199495"/>
    </source>
</evidence>